<keyword evidence="2" id="KW-1133">Transmembrane helix</keyword>
<feature type="region of interest" description="Disordered" evidence="1">
    <location>
        <begin position="96"/>
        <end position="148"/>
    </location>
</feature>
<dbReference type="AlphaFoldDB" id="W4JY57"/>
<proteinExistence type="predicted"/>
<dbReference type="HOGENOM" id="CLU_081360_0_0_1"/>
<evidence type="ECO:0000313" key="4">
    <source>
        <dbReference type="Proteomes" id="UP000030671"/>
    </source>
</evidence>
<evidence type="ECO:0000256" key="2">
    <source>
        <dbReference type="SAM" id="Phobius"/>
    </source>
</evidence>
<evidence type="ECO:0000313" key="3">
    <source>
        <dbReference type="EMBL" id="ETW78517.1"/>
    </source>
</evidence>
<name>W4JY57_HETIT</name>
<keyword evidence="2" id="KW-0812">Transmembrane</keyword>
<dbReference type="KEGG" id="hir:HETIRDRAFT_435293"/>
<dbReference type="GeneID" id="20674817"/>
<keyword evidence="2" id="KW-0472">Membrane</keyword>
<dbReference type="RefSeq" id="XP_009548854.1">
    <property type="nucleotide sequence ID" value="XM_009550559.1"/>
</dbReference>
<feature type="transmembrane region" description="Helical" evidence="2">
    <location>
        <begin position="74"/>
        <end position="92"/>
    </location>
</feature>
<dbReference type="Proteomes" id="UP000030671">
    <property type="component" value="Unassembled WGS sequence"/>
</dbReference>
<reference evidence="3 4" key="1">
    <citation type="journal article" date="2012" name="New Phytol.">
        <title>Insight into trade-off between wood decay and parasitism from the genome of a fungal forest pathogen.</title>
        <authorList>
            <person name="Olson A."/>
            <person name="Aerts A."/>
            <person name="Asiegbu F."/>
            <person name="Belbahri L."/>
            <person name="Bouzid O."/>
            <person name="Broberg A."/>
            <person name="Canback B."/>
            <person name="Coutinho P.M."/>
            <person name="Cullen D."/>
            <person name="Dalman K."/>
            <person name="Deflorio G."/>
            <person name="van Diepen L.T."/>
            <person name="Dunand C."/>
            <person name="Duplessis S."/>
            <person name="Durling M."/>
            <person name="Gonthier P."/>
            <person name="Grimwood J."/>
            <person name="Fossdal C.G."/>
            <person name="Hansson D."/>
            <person name="Henrissat B."/>
            <person name="Hietala A."/>
            <person name="Himmelstrand K."/>
            <person name="Hoffmeister D."/>
            <person name="Hogberg N."/>
            <person name="James T.Y."/>
            <person name="Karlsson M."/>
            <person name="Kohler A."/>
            <person name="Kues U."/>
            <person name="Lee Y.H."/>
            <person name="Lin Y.C."/>
            <person name="Lind M."/>
            <person name="Lindquist E."/>
            <person name="Lombard V."/>
            <person name="Lucas S."/>
            <person name="Lunden K."/>
            <person name="Morin E."/>
            <person name="Murat C."/>
            <person name="Park J."/>
            <person name="Raffaello T."/>
            <person name="Rouze P."/>
            <person name="Salamov A."/>
            <person name="Schmutz J."/>
            <person name="Solheim H."/>
            <person name="Stahlberg J."/>
            <person name="Velez H."/>
            <person name="de Vries R.P."/>
            <person name="Wiebenga A."/>
            <person name="Woodward S."/>
            <person name="Yakovlev I."/>
            <person name="Garbelotto M."/>
            <person name="Martin F."/>
            <person name="Grigoriev I.V."/>
            <person name="Stenlid J."/>
        </authorList>
    </citation>
    <scope>NUCLEOTIDE SEQUENCE [LARGE SCALE GENOMIC DNA]</scope>
    <source>
        <strain evidence="3 4">TC 32-1</strain>
    </source>
</reference>
<organism evidence="3 4">
    <name type="scientific">Heterobasidion irregulare (strain TC 32-1)</name>
    <dbReference type="NCBI Taxonomy" id="747525"/>
    <lineage>
        <taxon>Eukaryota</taxon>
        <taxon>Fungi</taxon>
        <taxon>Dikarya</taxon>
        <taxon>Basidiomycota</taxon>
        <taxon>Agaricomycotina</taxon>
        <taxon>Agaricomycetes</taxon>
        <taxon>Russulales</taxon>
        <taxon>Bondarzewiaceae</taxon>
        <taxon>Heterobasidion</taxon>
        <taxon>Heterobasidion annosum species complex</taxon>
    </lineage>
</organism>
<feature type="transmembrane region" description="Helical" evidence="2">
    <location>
        <begin position="31"/>
        <end position="53"/>
    </location>
</feature>
<dbReference type="InParanoid" id="W4JY57"/>
<accession>W4JY57</accession>
<dbReference type="STRING" id="747525.W4JY57"/>
<dbReference type="EMBL" id="KI925461">
    <property type="protein sequence ID" value="ETW78517.1"/>
    <property type="molecule type" value="Genomic_DNA"/>
</dbReference>
<feature type="compositionally biased region" description="Polar residues" evidence="1">
    <location>
        <begin position="128"/>
        <end position="138"/>
    </location>
</feature>
<protein>
    <submittedName>
        <fullName evidence="3">Uncharacterized protein</fullName>
    </submittedName>
</protein>
<dbReference type="eggNOG" id="ENOG502SVEK">
    <property type="taxonomic scope" value="Eukaryota"/>
</dbReference>
<dbReference type="OrthoDB" id="3265365at2759"/>
<sequence length="217" mass="23462">MSSGALGMLSFSLDVLKPRYSEAVARLKNSLMALFALVVLTHLLPVPPLYSALWRVYRGSYRSFPHKVISLSEFWAFSILAFNILQASYAIYSPRKPHAPPPTPAKPLSILQSPRATPSAPAWRSKSHGLSPNTTPQRQKAFAPSASYTPSDPLNLARSYTLSFFGPSSDASFASSVSLPPSPSPLAAYRGRQGGAIGRPLDASLLARLSQMDSDDE</sequence>
<evidence type="ECO:0000256" key="1">
    <source>
        <dbReference type="SAM" id="MobiDB-lite"/>
    </source>
</evidence>
<gene>
    <name evidence="3" type="ORF">HETIRDRAFT_435293</name>
</gene>
<keyword evidence="4" id="KW-1185">Reference proteome</keyword>